<sequence length="103" mass="11843">MKIKFKISDNQLRVWIACLELCWMEPKRDSPAIVRMAYHGLSNLFHKLRSEALIQKSEYRFSLDSMEALAFVAHMQGYTNYLVNPTDAAIINGIIGIIDHKTT</sequence>
<reference evidence="1 2" key="1">
    <citation type="journal article" date="2015" name="Stand. Genomic Sci.">
        <title>Genomic Encyclopedia of Bacterial and Archaeal Type Strains, Phase III: the genomes of soil and plant-associated and newly described type strains.</title>
        <authorList>
            <person name="Whitman W.B."/>
            <person name="Woyke T."/>
            <person name="Klenk H.P."/>
            <person name="Zhou Y."/>
            <person name="Lilburn T.G."/>
            <person name="Beck B.J."/>
            <person name="De Vos P."/>
            <person name="Vandamme P."/>
            <person name="Eisen J.A."/>
            <person name="Garrity G."/>
            <person name="Hugenholtz P."/>
            <person name="Kyrpides N.C."/>
        </authorList>
    </citation>
    <scope>NUCLEOTIDE SEQUENCE [LARGE SCALE GENOMIC DNA]</scope>
    <source>
        <strain evidence="1 2">CGMCC 1.6855</strain>
    </source>
</reference>
<organism evidence="1 2">
    <name type="scientific">Sphingobacterium siyangense</name>
    <dbReference type="NCBI Taxonomy" id="459529"/>
    <lineage>
        <taxon>Bacteria</taxon>
        <taxon>Pseudomonadati</taxon>
        <taxon>Bacteroidota</taxon>
        <taxon>Sphingobacteriia</taxon>
        <taxon>Sphingobacteriales</taxon>
        <taxon>Sphingobacteriaceae</taxon>
        <taxon>Sphingobacterium</taxon>
    </lineage>
</organism>
<dbReference type="EMBL" id="VLKR01000006">
    <property type="protein sequence ID" value="TWI22166.1"/>
    <property type="molecule type" value="Genomic_DNA"/>
</dbReference>
<dbReference type="Proteomes" id="UP000315908">
    <property type="component" value="Unassembled WGS sequence"/>
</dbReference>
<protein>
    <submittedName>
        <fullName evidence="1">Uncharacterized protein</fullName>
    </submittedName>
</protein>
<gene>
    <name evidence="1" type="ORF">IQ31_01571</name>
</gene>
<dbReference type="RefSeq" id="WP_145327607.1">
    <property type="nucleotide sequence ID" value="NZ_VLKR01000006.1"/>
</dbReference>
<comment type="caution">
    <text evidence="1">The sequence shown here is derived from an EMBL/GenBank/DDBJ whole genome shotgun (WGS) entry which is preliminary data.</text>
</comment>
<evidence type="ECO:0000313" key="2">
    <source>
        <dbReference type="Proteomes" id="UP000315908"/>
    </source>
</evidence>
<dbReference type="OrthoDB" id="9925266at2"/>
<proteinExistence type="predicted"/>
<name>A0A562MQL0_9SPHI</name>
<accession>A0A562MQL0</accession>
<evidence type="ECO:0000313" key="1">
    <source>
        <dbReference type="EMBL" id="TWI22166.1"/>
    </source>
</evidence>
<dbReference type="AlphaFoldDB" id="A0A562MQL0"/>